<organism evidence="8">
    <name type="scientific">freshwater sediment metagenome</name>
    <dbReference type="NCBI Taxonomy" id="556182"/>
    <lineage>
        <taxon>unclassified sequences</taxon>
        <taxon>metagenomes</taxon>
        <taxon>ecological metagenomes</taxon>
    </lineage>
</organism>
<evidence type="ECO:0000313" key="8">
    <source>
        <dbReference type="EMBL" id="CAJ0887881.1"/>
    </source>
</evidence>
<evidence type="ECO:0000256" key="5">
    <source>
        <dbReference type="ARBA" id="ARBA00023136"/>
    </source>
</evidence>
<dbReference type="Pfam" id="PF04138">
    <property type="entry name" value="GtrA_DPMS_TM"/>
    <property type="match status" value="1"/>
</dbReference>
<feature type="transmembrane region" description="Helical" evidence="6">
    <location>
        <begin position="31"/>
        <end position="56"/>
    </location>
</feature>
<comment type="subcellular location">
    <subcellularLocation>
        <location evidence="1">Membrane</location>
        <topology evidence="1">Multi-pass membrane protein</topology>
    </subcellularLocation>
</comment>
<dbReference type="AlphaFoldDB" id="A0AA48M2P1"/>
<evidence type="ECO:0000256" key="3">
    <source>
        <dbReference type="ARBA" id="ARBA00022692"/>
    </source>
</evidence>
<feature type="transmembrane region" description="Helical" evidence="6">
    <location>
        <begin position="62"/>
        <end position="84"/>
    </location>
</feature>
<dbReference type="InterPro" id="IPR007267">
    <property type="entry name" value="GtrA_DPMS_TM"/>
</dbReference>
<proteinExistence type="inferred from homology"/>
<dbReference type="GO" id="GO:0005886">
    <property type="term" value="C:plasma membrane"/>
    <property type="evidence" value="ECO:0007669"/>
    <property type="project" value="TreeGrafter"/>
</dbReference>
<dbReference type="PANTHER" id="PTHR38459">
    <property type="entry name" value="PROPHAGE BACTOPRENOL-LINKED GLUCOSE TRANSLOCASE HOMOLOG"/>
    <property type="match status" value="1"/>
</dbReference>
<dbReference type="PANTHER" id="PTHR38459:SF1">
    <property type="entry name" value="PROPHAGE BACTOPRENOL-LINKED GLUCOSE TRANSLOCASE HOMOLOG"/>
    <property type="match status" value="1"/>
</dbReference>
<protein>
    <recommendedName>
        <fullName evidence="7">GtrA/DPMS transmembrane domain-containing protein</fullName>
    </recommendedName>
</protein>
<name>A0AA48M2P1_9ZZZZ</name>
<feature type="transmembrane region" description="Helical" evidence="6">
    <location>
        <begin position="123"/>
        <end position="143"/>
    </location>
</feature>
<evidence type="ECO:0000256" key="4">
    <source>
        <dbReference type="ARBA" id="ARBA00022989"/>
    </source>
</evidence>
<dbReference type="InterPro" id="IPR051401">
    <property type="entry name" value="GtrA_CellWall_Glycosyl"/>
</dbReference>
<feature type="domain" description="GtrA/DPMS transmembrane" evidence="7">
    <location>
        <begin position="34"/>
        <end position="149"/>
    </location>
</feature>
<evidence type="ECO:0000256" key="6">
    <source>
        <dbReference type="SAM" id="Phobius"/>
    </source>
</evidence>
<evidence type="ECO:0000256" key="1">
    <source>
        <dbReference type="ARBA" id="ARBA00004141"/>
    </source>
</evidence>
<accession>A0AA48M2P1</accession>
<dbReference type="EMBL" id="OY288114">
    <property type="protein sequence ID" value="CAJ0887881.1"/>
    <property type="molecule type" value="Genomic_DNA"/>
</dbReference>
<keyword evidence="5 6" id="KW-0472">Membrane</keyword>
<keyword evidence="3 6" id="KW-0812">Transmembrane</keyword>
<reference evidence="8" key="1">
    <citation type="submission" date="2023-07" db="EMBL/GenBank/DDBJ databases">
        <authorList>
            <person name="Pelsma A.J. K."/>
        </authorList>
    </citation>
    <scope>NUCLEOTIDE SEQUENCE</scope>
</reference>
<gene>
    <name evidence="8" type="ORF">AMST5_03831</name>
</gene>
<comment type="similarity">
    <text evidence="2">Belongs to the GtrA family.</text>
</comment>
<evidence type="ECO:0000256" key="2">
    <source>
        <dbReference type="ARBA" id="ARBA00009399"/>
    </source>
</evidence>
<keyword evidence="4 6" id="KW-1133">Transmembrane helix</keyword>
<sequence length="155" mass="16769">MSAIERVASEENVRRSAVARYFRDAGLSADLIQYGLASALALALDFSVLMICHQLLGFNHLAAAAAGFLSGLALIYALSVRVVFRDRRRVSAGAEVAGFLLSGLAGLVLTEALMHLFVDRMGIAPPLSKIPTSALVFLFNFTLRRRLLFSRGRTA</sequence>
<evidence type="ECO:0000259" key="7">
    <source>
        <dbReference type="Pfam" id="PF04138"/>
    </source>
</evidence>
<feature type="transmembrane region" description="Helical" evidence="6">
    <location>
        <begin position="96"/>
        <end position="117"/>
    </location>
</feature>
<dbReference type="GO" id="GO:0000271">
    <property type="term" value="P:polysaccharide biosynthetic process"/>
    <property type="evidence" value="ECO:0007669"/>
    <property type="project" value="InterPro"/>
</dbReference>